<evidence type="ECO:0000256" key="3">
    <source>
        <dbReference type="ARBA" id="ARBA00012824"/>
    </source>
</evidence>
<dbReference type="OrthoDB" id="9806579at2"/>
<evidence type="ECO:0000256" key="2">
    <source>
        <dbReference type="ARBA" id="ARBA00005297"/>
    </source>
</evidence>
<dbReference type="GO" id="GO:0009697">
    <property type="term" value="P:salicylic acid biosynthetic process"/>
    <property type="evidence" value="ECO:0007669"/>
    <property type="project" value="TreeGrafter"/>
</dbReference>
<reference evidence="8" key="1">
    <citation type="submission" date="2016-11" db="EMBL/GenBank/DDBJ databases">
        <authorList>
            <person name="Varghese N."/>
            <person name="Submissions S."/>
        </authorList>
    </citation>
    <scope>NUCLEOTIDE SEQUENCE [LARGE SCALE GENOMIC DNA]</scope>
    <source>
        <strain evidence="8">DSM 16579</strain>
    </source>
</reference>
<dbReference type="GO" id="GO:0008909">
    <property type="term" value="F:isochorismate synthase activity"/>
    <property type="evidence" value="ECO:0007669"/>
    <property type="project" value="UniProtKB-EC"/>
</dbReference>
<evidence type="ECO:0000256" key="1">
    <source>
        <dbReference type="ARBA" id="ARBA00000799"/>
    </source>
</evidence>
<dbReference type="InterPro" id="IPR004561">
    <property type="entry name" value="IsoChor_synthase"/>
</dbReference>
<dbReference type="RefSeq" id="WP_072837937.1">
    <property type="nucleotide sequence ID" value="NZ_FQVF01000002.1"/>
</dbReference>
<feature type="domain" description="Chorismate-utilising enzyme C-terminal" evidence="6">
    <location>
        <begin position="123"/>
        <end position="376"/>
    </location>
</feature>
<dbReference type="PANTHER" id="PTHR42839:SF2">
    <property type="entry name" value="ISOCHORISMATE SYNTHASE ENTC"/>
    <property type="match status" value="1"/>
</dbReference>
<gene>
    <name evidence="7" type="ORF">SAMN02745753_00289</name>
</gene>
<dbReference type="InterPro" id="IPR015890">
    <property type="entry name" value="Chorismate_C"/>
</dbReference>
<evidence type="ECO:0000313" key="7">
    <source>
        <dbReference type="EMBL" id="SHE43788.1"/>
    </source>
</evidence>
<protein>
    <recommendedName>
        <fullName evidence="3">isochorismate synthase</fullName>
        <ecNumber evidence="3">5.4.4.2</ecNumber>
    </recommendedName>
    <alternativeName>
        <fullName evidence="5">Isochorismate mutase</fullName>
    </alternativeName>
</protein>
<dbReference type="Gene3D" id="3.60.120.10">
    <property type="entry name" value="Anthranilate synthase"/>
    <property type="match status" value="1"/>
</dbReference>
<accession>A0A1M4TH89</accession>
<comment type="catalytic activity">
    <reaction evidence="1">
        <text>chorismate = isochorismate</text>
        <dbReference type="Rhea" id="RHEA:18985"/>
        <dbReference type="ChEBI" id="CHEBI:29748"/>
        <dbReference type="ChEBI" id="CHEBI:29780"/>
        <dbReference type="EC" id="5.4.4.2"/>
    </reaction>
</comment>
<sequence>MDATIQDYASSLALNQSQDDLFLFNSNFNLVRANGIRQRLTIPVLANTFHKEVQAVFKKEKAQGKSNPILVGAIPFDMNQAAQLVVPEWFEIVKPLDRTLSSFVDKDFVHHVCEHSFAPSHVDFLDMIEQVLSIFERGPLKKVVLSKILKLTLDRNVDVPRLLANIMAQNPSAYHFSVPLENSILIGASPELLIRKQGNKIFSNPLAGSAKRFGNADADRQAAKSLFNSAKDHYEHRLVVDAILASLLPVVECLNVREEPSLISTPTMWHLSTDIEATLPTVNPPSVFDLIKQIHPTPAMCGTPTLQAQRHIEALEPHQRGFFSGLVGWCDAEGNGEWAIAIRCAEVSENKVTLFAGAGVVPDSNPESEWLETSAKMRTMLNAFGIKEDVI</sequence>
<dbReference type="AlphaFoldDB" id="A0A1M4TH89"/>
<dbReference type="STRING" id="1122206.SAMN02745753_00289"/>
<dbReference type="NCBIfam" id="TIGR00543">
    <property type="entry name" value="isochor_syn"/>
    <property type="match status" value="1"/>
</dbReference>
<evidence type="ECO:0000259" key="6">
    <source>
        <dbReference type="Pfam" id="PF00425"/>
    </source>
</evidence>
<comment type="similarity">
    <text evidence="2">Belongs to the isochorismate synthase family.</text>
</comment>
<keyword evidence="4" id="KW-0413">Isomerase</keyword>
<organism evidence="7 8">
    <name type="scientific">Marinomonas polaris DSM 16579</name>
    <dbReference type="NCBI Taxonomy" id="1122206"/>
    <lineage>
        <taxon>Bacteria</taxon>
        <taxon>Pseudomonadati</taxon>
        <taxon>Pseudomonadota</taxon>
        <taxon>Gammaproteobacteria</taxon>
        <taxon>Oceanospirillales</taxon>
        <taxon>Oceanospirillaceae</taxon>
        <taxon>Marinomonas</taxon>
    </lineage>
</organism>
<dbReference type="InterPro" id="IPR005801">
    <property type="entry name" value="ADC_synthase"/>
</dbReference>
<evidence type="ECO:0000313" key="8">
    <source>
        <dbReference type="Proteomes" id="UP000184517"/>
    </source>
</evidence>
<keyword evidence="8" id="KW-1185">Reference proteome</keyword>
<dbReference type="Proteomes" id="UP000184517">
    <property type="component" value="Unassembled WGS sequence"/>
</dbReference>
<dbReference type="Pfam" id="PF00425">
    <property type="entry name" value="Chorismate_bind"/>
    <property type="match status" value="1"/>
</dbReference>
<dbReference type="SUPFAM" id="SSF56322">
    <property type="entry name" value="ADC synthase"/>
    <property type="match status" value="1"/>
</dbReference>
<dbReference type="EC" id="5.4.4.2" evidence="3"/>
<dbReference type="PANTHER" id="PTHR42839">
    <property type="entry name" value="ISOCHORISMATE SYNTHASE ENTC"/>
    <property type="match status" value="1"/>
</dbReference>
<evidence type="ECO:0000256" key="4">
    <source>
        <dbReference type="ARBA" id="ARBA00023235"/>
    </source>
</evidence>
<dbReference type="EMBL" id="FQVF01000002">
    <property type="protein sequence ID" value="SHE43788.1"/>
    <property type="molecule type" value="Genomic_DNA"/>
</dbReference>
<name>A0A1M4TH89_9GAMM</name>
<proteinExistence type="inferred from homology"/>
<evidence type="ECO:0000256" key="5">
    <source>
        <dbReference type="ARBA" id="ARBA00041564"/>
    </source>
</evidence>